<dbReference type="GO" id="GO:0031380">
    <property type="term" value="C:nuclear RNA-directed RNA polymerase complex"/>
    <property type="evidence" value="ECO:0007669"/>
    <property type="project" value="TreeGrafter"/>
</dbReference>
<dbReference type="GO" id="GO:0016787">
    <property type="term" value="F:hydrolase activity"/>
    <property type="evidence" value="ECO:0007669"/>
    <property type="project" value="UniProtKB-KW"/>
</dbReference>
<sequence length="1703" mass="192165">MPPITLRINPSSEDEEWSFTAAIPTSRPRPGVIMGKHISFSPDQIKLETIQFPSNRILHSDDASKFVLCSFESLRFPEKPASVAREYMLRFFRSGLFLNGIQYRFYGHSNSQLRSRSCFLREAQNDQELDDRIYGFGNFRKIMNVGKRAKRIGLLFSEAKIDWDLHPSYVRDIEDISRDGELFSDGCGLISKKFAVLLSRHMRIIYRGRPYTPCVFQIRYQGYKGVLMIHPDEDLAPHHVHFRKSQKKFSEIQNSTFSVVNHSVPYTFGRLNNDIVVLLSSLGITTEKFREKQRQYHEMLTKATTDWMIAFNLLISSGNTNAAERVLLDGLDSDTIQREIRGLQNRELSAFKKNNRNRVRTLVEESRFLFGVCDPFGVLNEGEVHIRLTMPRQGAPTLTNIDVLVVRNPCLHPGDCLKLRAVHHPKLSHLVDCLVFSTRGKRAAPSMSSGGDLDGDQFTVIWDKDLVPAKVAESYTYPPGKEYVSNKITRQDLAKHFASYNSPSMTLGRITALHNKWLRYSPQGAMCQECQELNALHSSVVDGGSVKIPERLLNPPQPGEDAPPFVLDVLHEDALQFAQNFQALTETPVDSIASQEEADDMVKRFLTSEKVPQSEYELVQSAMKVARKYGLDFERYLPHVHFSALTTSEKDALIFTLKLDPQEHPYIWNSLVRSDILRPRDLDDRKLGGPLRLQRLYASTIQGRAAFFEYLKDAVVDYNRKLILLKTDDRFAIGIFLRGNVAWDEESEVNDNVMVCSFMSQSATPSFKYRNGTPGYKLHCGENVLQLFDKQRANSFIFMTRPPPKSGVDIVTSIALDKISSHVKQQCGRVWKTPVVNLEIHVASNRDKVSHQVFDLRFEHVQTEEFLPRFDYRPQPYTPNTLRGVDWTGRETLRKLFMESYDAAEAILQVATTDQLDEYMRFAIQYRSEDRVFWIMDALISRDNVDIDIVRRFIDRYPELAFSILKRFLSDDNILLPPFDELGGCLLRNIIRSSNHLGIASLVGLEKLGDTIRHLDLAQYFDLLWLACLSVRHATLVQETLLVLHEARCNRDSTDIGMDYAHKHGLAIAFDRADEAAEACPCSENGRIRRTPRSKPIAAKLVPRAAPKGKEKEKEEAKETVSGQGQGQAGTTGNEESPLQVVANIRVDKLTSIRIHSHVRLQVSSRAEHSTLPPAVLDATVSRASRGELFLDVIHPLPPEFTQMDWNLYDSGSVATSKAMMVAVQTLATEREECCEFYSIITGSGIPIDQPNDEGNGNDDPASNHFPTSLNDSQRHAVSLARGGRLTLILGPPGTGKTTVVVQILLKFLRENSESRILMTASTHNAVDNVLERFVAENDVHHVVSDEQIIRAATESSKVNQALQKYTMDARLGGSLNEDPRLIQKAERRIKAARIVFTTCTGAGLGIVRTSNFEIALIDEASQITEPGALIPLVKGCRTAVLVGDHKQLRPTVRPMGKALQFDTSMFERLYEGPLYPNMSRTMLDTQYRFSEMVAKFPSEQFYNGDLRTGRSRDAEIAACLSPGNFPWPHDDNGALRHVVFVQCSSEEDFGRSSKSNSGQVELVVHILSLLRTPKEPVGANQMPATPDDLRRFSVAILTPYSRQVKAFRDSIRSPDNTVVISTIDGFQGREGDVVIFSTVRCNSEGDIGFVEDEKRLNVAWTRPKLALIIVGDRKTLTKNELWKRVLEGCTEVSISLPEDPQK</sequence>
<dbReference type="InterPro" id="IPR041679">
    <property type="entry name" value="DNA2/NAM7-like_C"/>
</dbReference>
<keyword evidence="2" id="KW-0547">Nucleotide-binding</keyword>
<keyword evidence="5" id="KW-0067">ATP-binding</keyword>
<comment type="similarity">
    <text evidence="1">Belongs to the DNA2/NAM7 helicase family.</text>
</comment>
<feature type="compositionally biased region" description="Basic and acidic residues" evidence="7">
    <location>
        <begin position="1108"/>
        <end position="1119"/>
    </location>
</feature>
<feature type="domain" description="Helicase ATP-binding" evidence="9">
    <location>
        <begin position="1266"/>
        <end position="1502"/>
    </location>
</feature>
<protein>
    <recommendedName>
        <fullName evidence="12">RNA-directed RNA polymerase</fullName>
    </recommendedName>
</protein>
<dbReference type="Pfam" id="PF13086">
    <property type="entry name" value="AAA_11"/>
    <property type="match status" value="2"/>
</dbReference>
<feature type="domain" description="AAA+ ATPase" evidence="8">
    <location>
        <begin position="1283"/>
        <end position="1472"/>
    </location>
</feature>
<dbReference type="FunFam" id="3.40.50.300:FF:000326">
    <property type="entry name" value="P-loop containing nucleoside triphosphate hydrolase"/>
    <property type="match status" value="1"/>
</dbReference>
<evidence type="ECO:0000256" key="6">
    <source>
        <dbReference type="ARBA" id="ARBA00048432"/>
    </source>
</evidence>
<evidence type="ECO:0000256" key="1">
    <source>
        <dbReference type="ARBA" id="ARBA00007913"/>
    </source>
</evidence>
<evidence type="ECO:0008006" key="12">
    <source>
        <dbReference type="Google" id="ProtNLM"/>
    </source>
</evidence>
<dbReference type="InterPro" id="IPR014001">
    <property type="entry name" value="Helicase_ATP-bd"/>
</dbReference>
<dbReference type="Gene3D" id="3.40.50.300">
    <property type="entry name" value="P-loop containing nucleotide triphosphate hydrolases"/>
    <property type="match status" value="2"/>
</dbReference>
<evidence type="ECO:0000259" key="8">
    <source>
        <dbReference type="SMART" id="SM00382"/>
    </source>
</evidence>
<dbReference type="Proteomes" id="UP001212997">
    <property type="component" value="Unassembled WGS sequence"/>
</dbReference>
<name>A0AAD5YMJ5_9APHY</name>
<accession>A0AAD5YMJ5</accession>
<dbReference type="InterPro" id="IPR003593">
    <property type="entry name" value="AAA+_ATPase"/>
</dbReference>
<evidence type="ECO:0000256" key="3">
    <source>
        <dbReference type="ARBA" id="ARBA00022801"/>
    </source>
</evidence>
<organism evidence="10 11">
    <name type="scientific">Meripilus lineatus</name>
    <dbReference type="NCBI Taxonomy" id="2056292"/>
    <lineage>
        <taxon>Eukaryota</taxon>
        <taxon>Fungi</taxon>
        <taxon>Dikarya</taxon>
        <taxon>Basidiomycota</taxon>
        <taxon>Agaricomycotina</taxon>
        <taxon>Agaricomycetes</taxon>
        <taxon>Polyporales</taxon>
        <taxon>Meripilaceae</taxon>
        <taxon>Meripilus</taxon>
    </lineage>
</organism>
<dbReference type="GO" id="GO:0003968">
    <property type="term" value="F:RNA-directed RNA polymerase activity"/>
    <property type="evidence" value="ECO:0007669"/>
    <property type="project" value="UniProtKB-KW"/>
</dbReference>
<evidence type="ECO:0000256" key="7">
    <source>
        <dbReference type="SAM" id="MobiDB-lite"/>
    </source>
</evidence>
<reference evidence="10" key="1">
    <citation type="submission" date="2022-07" db="EMBL/GenBank/DDBJ databases">
        <title>Genome Sequence of Physisporinus lineatus.</title>
        <authorList>
            <person name="Buettner E."/>
        </authorList>
    </citation>
    <scope>NUCLEOTIDE SEQUENCE</scope>
    <source>
        <strain evidence="10">VT162</strain>
    </source>
</reference>
<dbReference type="Pfam" id="PF05183">
    <property type="entry name" value="RdRP"/>
    <property type="match status" value="1"/>
</dbReference>
<dbReference type="InterPro" id="IPR041677">
    <property type="entry name" value="DNA2/NAM7_AAA_11"/>
</dbReference>
<gene>
    <name evidence="10" type="ORF">NLI96_g1848</name>
</gene>
<dbReference type="Pfam" id="PF13087">
    <property type="entry name" value="AAA_12"/>
    <property type="match status" value="1"/>
</dbReference>
<proteinExistence type="inferred from homology"/>
<dbReference type="EMBL" id="JANAWD010000038">
    <property type="protein sequence ID" value="KAJ3489828.1"/>
    <property type="molecule type" value="Genomic_DNA"/>
</dbReference>
<dbReference type="GO" id="GO:0003723">
    <property type="term" value="F:RNA binding"/>
    <property type="evidence" value="ECO:0007669"/>
    <property type="project" value="UniProtKB-KW"/>
</dbReference>
<feature type="region of interest" description="Disordered" evidence="7">
    <location>
        <begin position="1103"/>
        <end position="1137"/>
    </location>
</feature>
<dbReference type="CDD" id="cd18808">
    <property type="entry name" value="SF1_C_Upf1"/>
    <property type="match status" value="1"/>
</dbReference>
<dbReference type="SMART" id="SM00487">
    <property type="entry name" value="DEXDc"/>
    <property type="match status" value="1"/>
</dbReference>
<evidence type="ECO:0000313" key="10">
    <source>
        <dbReference type="EMBL" id="KAJ3489828.1"/>
    </source>
</evidence>
<keyword evidence="3" id="KW-0378">Hydrolase</keyword>
<evidence type="ECO:0000256" key="4">
    <source>
        <dbReference type="ARBA" id="ARBA00022806"/>
    </source>
</evidence>
<feature type="region of interest" description="Disordered" evidence="7">
    <location>
        <begin position="1246"/>
        <end position="1273"/>
    </location>
</feature>
<evidence type="ECO:0000256" key="5">
    <source>
        <dbReference type="ARBA" id="ARBA00022840"/>
    </source>
</evidence>
<dbReference type="PANTHER" id="PTHR23079:SF55">
    <property type="entry name" value="RNA-DIRECTED RNA POLYMERASE"/>
    <property type="match status" value="1"/>
</dbReference>
<evidence type="ECO:0000256" key="2">
    <source>
        <dbReference type="ARBA" id="ARBA00022741"/>
    </source>
</evidence>
<dbReference type="SUPFAM" id="SSF52540">
    <property type="entry name" value="P-loop containing nucleoside triphosphate hydrolases"/>
    <property type="match status" value="1"/>
</dbReference>
<dbReference type="GO" id="GO:0005694">
    <property type="term" value="C:chromosome"/>
    <property type="evidence" value="ECO:0007669"/>
    <property type="project" value="UniProtKB-ARBA"/>
</dbReference>
<dbReference type="InterPro" id="IPR027417">
    <property type="entry name" value="P-loop_NTPase"/>
</dbReference>
<keyword evidence="11" id="KW-1185">Reference proteome</keyword>
<comment type="caution">
    <text evidence="10">The sequence shown here is derived from an EMBL/GenBank/DDBJ whole genome shotgun (WGS) entry which is preliminary data.</text>
</comment>
<evidence type="ECO:0000313" key="11">
    <source>
        <dbReference type="Proteomes" id="UP001212997"/>
    </source>
</evidence>
<dbReference type="InterPro" id="IPR047187">
    <property type="entry name" value="SF1_C_Upf1"/>
</dbReference>
<keyword evidence="4" id="KW-0347">Helicase</keyword>
<dbReference type="GO" id="GO:0030422">
    <property type="term" value="P:siRNA processing"/>
    <property type="evidence" value="ECO:0007669"/>
    <property type="project" value="TreeGrafter"/>
</dbReference>
<comment type="catalytic activity">
    <reaction evidence="6">
        <text>ATP + H2O = ADP + phosphate + H(+)</text>
        <dbReference type="Rhea" id="RHEA:13065"/>
        <dbReference type="ChEBI" id="CHEBI:15377"/>
        <dbReference type="ChEBI" id="CHEBI:15378"/>
        <dbReference type="ChEBI" id="CHEBI:30616"/>
        <dbReference type="ChEBI" id="CHEBI:43474"/>
        <dbReference type="ChEBI" id="CHEBI:456216"/>
        <dbReference type="EC" id="3.6.4.12"/>
    </reaction>
    <physiologicalReaction direction="left-to-right" evidence="6">
        <dbReference type="Rhea" id="RHEA:13066"/>
    </physiologicalReaction>
</comment>
<dbReference type="PANTHER" id="PTHR23079">
    <property type="entry name" value="RNA-DEPENDENT RNA POLYMERASE"/>
    <property type="match status" value="1"/>
</dbReference>
<evidence type="ECO:0000259" key="9">
    <source>
        <dbReference type="SMART" id="SM00487"/>
    </source>
</evidence>
<dbReference type="GO" id="GO:0003678">
    <property type="term" value="F:DNA helicase activity"/>
    <property type="evidence" value="ECO:0007669"/>
    <property type="project" value="UniProtKB-EC"/>
</dbReference>
<dbReference type="InterPro" id="IPR007855">
    <property type="entry name" value="RDRP"/>
</dbReference>
<dbReference type="InterPro" id="IPR057596">
    <property type="entry name" value="RDRP_core"/>
</dbReference>
<dbReference type="SMART" id="SM00382">
    <property type="entry name" value="AAA"/>
    <property type="match status" value="1"/>
</dbReference>
<dbReference type="GO" id="GO:0005524">
    <property type="term" value="F:ATP binding"/>
    <property type="evidence" value="ECO:0007669"/>
    <property type="project" value="UniProtKB-KW"/>
</dbReference>